<keyword evidence="3" id="KW-1185">Reference proteome</keyword>
<feature type="chain" id="PRO_5046105609" description="Secreted protein" evidence="1">
    <location>
        <begin position="20"/>
        <end position="66"/>
    </location>
</feature>
<dbReference type="Proteomes" id="UP001472677">
    <property type="component" value="Unassembled WGS sequence"/>
</dbReference>
<name>A0ABR2BUW4_9ROSI</name>
<feature type="signal peptide" evidence="1">
    <location>
        <begin position="1"/>
        <end position="19"/>
    </location>
</feature>
<reference evidence="2 3" key="1">
    <citation type="journal article" date="2024" name="G3 (Bethesda)">
        <title>Genome assembly of Hibiscus sabdariffa L. provides insights into metabolisms of medicinal natural products.</title>
        <authorList>
            <person name="Kim T."/>
        </authorList>
    </citation>
    <scope>NUCLEOTIDE SEQUENCE [LARGE SCALE GENOMIC DNA]</scope>
    <source>
        <strain evidence="2">TK-2024</strain>
        <tissue evidence="2">Old leaves</tissue>
    </source>
</reference>
<evidence type="ECO:0000313" key="2">
    <source>
        <dbReference type="EMBL" id="KAK8510744.1"/>
    </source>
</evidence>
<accession>A0ABR2BUW4</accession>
<organism evidence="2 3">
    <name type="scientific">Hibiscus sabdariffa</name>
    <name type="common">roselle</name>
    <dbReference type="NCBI Taxonomy" id="183260"/>
    <lineage>
        <taxon>Eukaryota</taxon>
        <taxon>Viridiplantae</taxon>
        <taxon>Streptophyta</taxon>
        <taxon>Embryophyta</taxon>
        <taxon>Tracheophyta</taxon>
        <taxon>Spermatophyta</taxon>
        <taxon>Magnoliopsida</taxon>
        <taxon>eudicotyledons</taxon>
        <taxon>Gunneridae</taxon>
        <taxon>Pentapetalae</taxon>
        <taxon>rosids</taxon>
        <taxon>malvids</taxon>
        <taxon>Malvales</taxon>
        <taxon>Malvaceae</taxon>
        <taxon>Malvoideae</taxon>
        <taxon>Hibiscus</taxon>
    </lineage>
</organism>
<proteinExistence type="predicted"/>
<gene>
    <name evidence="2" type="ORF">V6N12_020284</name>
</gene>
<sequence length="66" mass="6994">MAGHMLGLCGLHLPCTCTGEVAMHMPWRGCHALVGHSPTRGIGFSYFRVVQLASKANVEPNGAETS</sequence>
<evidence type="ECO:0008006" key="4">
    <source>
        <dbReference type="Google" id="ProtNLM"/>
    </source>
</evidence>
<keyword evidence="1" id="KW-0732">Signal</keyword>
<protein>
    <recommendedName>
        <fullName evidence="4">Secreted protein</fullName>
    </recommendedName>
</protein>
<dbReference type="EMBL" id="JBBPBM010000082">
    <property type="protein sequence ID" value="KAK8510744.1"/>
    <property type="molecule type" value="Genomic_DNA"/>
</dbReference>
<comment type="caution">
    <text evidence="2">The sequence shown here is derived from an EMBL/GenBank/DDBJ whole genome shotgun (WGS) entry which is preliminary data.</text>
</comment>
<evidence type="ECO:0000256" key="1">
    <source>
        <dbReference type="SAM" id="SignalP"/>
    </source>
</evidence>
<evidence type="ECO:0000313" key="3">
    <source>
        <dbReference type="Proteomes" id="UP001472677"/>
    </source>
</evidence>